<dbReference type="RefSeq" id="WP_124998894.1">
    <property type="nucleotide sequence ID" value="NZ_RQXT01000013.1"/>
</dbReference>
<dbReference type="Proteomes" id="UP000273786">
    <property type="component" value="Unassembled WGS sequence"/>
</dbReference>
<proteinExistence type="predicted"/>
<accession>A0A3P3FTU9</accession>
<dbReference type="OrthoDB" id="8354856at2"/>
<gene>
    <name evidence="1" type="ORF">EH240_13310</name>
</gene>
<sequence>MLQAASPLPGAGESLLHLSGPSVSIRQHQPRSCSLVLLGYSPKPYGSRERFGQLFSSLINNTHVVVIDHAPEPDRAASQVPSIVERRTVSVRCSFELVVSTKKLPIRHSSAGAFTSCILPTERSTVAYGT</sequence>
<evidence type="ECO:0000313" key="1">
    <source>
        <dbReference type="EMBL" id="RRI02008.1"/>
    </source>
</evidence>
<protein>
    <submittedName>
        <fullName evidence="1">Uncharacterized protein</fullName>
    </submittedName>
</protein>
<keyword evidence="2" id="KW-1185">Reference proteome</keyword>
<reference evidence="1 2" key="1">
    <citation type="submission" date="2018-11" db="EMBL/GenBank/DDBJ databases">
        <title>the genome of Mesorhizobium tamadayense DSM 28320.</title>
        <authorList>
            <person name="Gao J."/>
        </authorList>
    </citation>
    <scope>NUCLEOTIDE SEQUENCE [LARGE SCALE GENOMIC DNA]</scope>
    <source>
        <strain evidence="1 2">DSM 28320</strain>
    </source>
</reference>
<organism evidence="1 2">
    <name type="scientific">Mesorhizobium tamadayense</name>
    <dbReference type="NCBI Taxonomy" id="425306"/>
    <lineage>
        <taxon>Bacteria</taxon>
        <taxon>Pseudomonadati</taxon>
        <taxon>Pseudomonadota</taxon>
        <taxon>Alphaproteobacteria</taxon>
        <taxon>Hyphomicrobiales</taxon>
        <taxon>Phyllobacteriaceae</taxon>
        <taxon>Mesorhizobium</taxon>
    </lineage>
</organism>
<dbReference type="EMBL" id="RQXT01000013">
    <property type="protein sequence ID" value="RRI02008.1"/>
    <property type="molecule type" value="Genomic_DNA"/>
</dbReference>
<dbReference type="AlphaFoldDB" id="A0A3P3FTU9"/>
<evidence type="ECO:0000313" key="2">
    <source>
        <dbReference type="Proteomes" id="UP000273786"/>
    </source>
</evidence>
<comment type="caution">
    <text evidence="1">The sequence shown here is derived from an EMBL/GenBank/DDBJ whole genome shotgun (WGS) entry which is preliminary data.</text>
</comment>
<name>A0A3P3FTU9_9HYPH</name>